<feature type="region of interest" description="Disordered" evidence="1">
    <location>
        <begin position="1"/>
        <end position="24"/>
    </location>
</feature>
<dbReference type="EMBL" id="JAIWYP010000002">
    <property type="protein sequence ID" value="KAH3865081.1"/>
    <property type="molecule type" value="Genomic_DNA"/>
</dbReference>
<comment type="caution">
    <text evidence="2">The sequence shown here is derived from an EMBL/GenBank/DDBJ whole genome shotgun (WGS) entry which is preliminary data.</text>
</comment>
<reference evidence="2" key="1">
    <citation type="journal article" date="2019" name="bioRxiv">
        <title>The Genome of the Zebra Mussel, Dreissena polymorpha: A Resource for Invasive Species Research.</title>
        <authorList>
            <person name="McCartney M.A."/>
            <person name="Auch B."/>
            <person name="Kono T."/>
            <person name="Mallez S."/>
            <person name="Zhang Y."/>
            <person name="Obille A."/>
            <person name="Becker A."/>
            <person name="Abrahante J.E."/>
            <person name="Garbe J."/>
            <person name="Badalamenti J.P."/>
            <person name="Herman A."/>
            <person name="Mangelson H."/>
            <person name="Liachko I."/>
            <person name="Sullivan S."/>
            <person name="Sone E.D."/>
            <person name="Koren S."/>
            <person name="Silverstein K.A.T."/>
            <person name="Beckman K.B."/>
            <person name="Gohl D.M."/>
        </authorList>
    </citation>
    <scope>NUCLEOTIDE SEQUENCE</scope>
    <source>
        <strain evidence="2">Duluth1</strain>
        <tissue evidence="2">Whole animal</tissue>
    </source>
</reference>
<reference evidence="2" key="2">
    <citation type="submission" date="2020-11" db="EMBL/GenBank/DDBJ databases">
        <authorList>
            <person name="McCartney M.A."/>
            <person name="Auch B."/>
            <person name="Kono T."/>
            <person name="Mallez S."/>
            <person name="Becker A."/>
            <person name="Gohl D.M."/>
            <person name="Silverstein K.A.T."/>
            <person name="Koren S."/>
            <person name="Bechman K.B."/>
            <person name="Herman A."/>
            <person name="Abrahante J.E."/>
            <person name="Garbe J."/>
        </authorList>
    </citation>
    <scope>NUCLEOTIDE SEQUENCE</scope>
    <source>
        <strain evidence="2">Duluth1</strain>
        <tissue evidence="2">Whole animal</tissue>
    </source>
</reference>
<proteinExistence type="predicted"/>
<dbReference type="AlphaFoldDB" id="A0A9D4RE31"/>
<evidence type="ECO:0000313" key="3">
    <source>
        <dbReference type="Proteomes" id="UP000828390"/>
    </source>
</evidence>
<organism evidence="2 3">
    <name type="scientific">Dreissena polymorpha</name>
    <name type="common">Zebra mussel</name>
    <name type="synonym">Mytilus polymorpha</name>
    <dbReference type="NCBI Taxonomy" id="45954"/>
    <lineage>
        <taxon>Eukaryota</taxon>
        <taxon>Metazoa</taxon>
        <taxon>Spiralia</taxon>
        <taxon>Lophotrochozoa</taxon>
        <taxon>Mollusca</taxon>
        <taxon>Bivalvia</taxon>
        <taxon>Autobranchia</taxon>
        <taxon>Heteroconchia</taxon>
        <taxon>Euheterodonta</taxon>
        <taxon>Imparidentia</taxon>
        <taxon>Neoheterodontei</taxon>
        <taxon>Myida</taxon>
        <taxon>Dreissenoidea</taxon>
        <taxon>Dreissenidae</taxon>
        <taxon>Dreissena</taxon>
    </lineage>
</organism>
<evidence type="ECO:0000313" key="2">
    <source>
        <dbReference type="EMBL" id="KAH3865081.1"/>
    </source>
</evidence>
<keyword evidence="3" id="KW-1185">Reference proteome</keyword>
<evidence type="ECO:0000256" key="1">
    <source>
        <dbReference type="SAM" id="MobiDB-lite"/>
    </source>
</evidence>
<name>A0A9D4RE31_DREPO</name>
<sequence length="54" mass="5908">MAEGADQPHVPGTDGTPGCNLPSSSRTRVGIAIFNRKYNQQPVSIDFEDTLCWE</sequence>
<protein>
    <submittedName>
        <fullName evidence="2">Uncharacterized protein</fullName>
    </submittedName>
</protein>
<accession>A0A9D4RE31</accession>
<gene>
    <name evidence="2" type="ORF">DPMN_028120</name>
</gene>
<dbReference type="Proteomes" id="UP000828390">
    <property type="component" value="Unassembled WGS sequence"/>
</dbReference>